<protein>
    <recommendedName>
        <fullName evidence="4">4Fe-4S ferredoxin-type domain-containing protein</fullName>
    </recommendedName>
</protein>
<accession>A0A2T5MK43</accession>
<dbReference type="AlphaFoldDB" id="A0A2T5MK43"/>
<dbReference type="OrthoDB" id="7068316at2"/>
<name>A0A2T5MK43_9GAMM</name>
<reference evidence="2 3" key="1">
    <citation type="submission" date="2018-04" db="EMBL/GenBank/DDBJ databases">
        <title>Novel species isolated from glacier.</title>
        <authorList>
            <person name="Liu Q."/>
            <person name="Xin Y.-H."/>
        </authorList>
    </citation>
    <scope>NUCLEOTIDE SEQUENCE [LARGE SCALE GENOMIC DNA]</scope>
    <source>
        <strain evidence="2 3">GT1R17</strain>
    </source>
</reference>
<proteinExistence type="predicted"/>
<feature type="chain" id="PRO_5015401252" description="4Fe-4S ferredoxin-type domain-containing protein" evidence="1">
    <location>
        <begin position="22"/>
        <end position="98"/>
    </location>
</feature>
<dbReference type="EMBL" id="QANS01000001">
    <property type="protein sequence ID" value="PTU32940.1"/>
    <property type="molecule type" value="Genomic_DNA"/>
</dbReference>
<evidence type="ECO:0008006" key="4">
    <source>
        <dbReference type="Google" id="ProtNLM"/>
    </source>
</evidence>
<comment type="caution">
    <text evidence="2">The sequence shown here is derived from an EMBL/GenBank/DDBJ whole genome shotgun (WGS) entry which is preliminary data.</text>
</comment>
<organism evidence="2 3">
    <name type="scientific">Stenotrophobium rhamnosiphilum</name>
    <dbReference type="NCBI Taxonomy" id="2029166"/>
    <lineage>
        <taxon>Bacteria</taxon>
        <taxon>Pseudomonadati</taxon>
        <taxon>Pseudomonadota</taxon>
        <taxon>Gammaproteobacteria</taxon>
        <taxon>Nevskiales</taxon>
        <taxon>Nevskiaceae</taxon>
        <taxon>Stenotrophobium</taxon>
    </lineage>
</organism>
<gene>
    <name evidence="2" type="ORF">CJD38_02175</name>
</gene>
<sequence>MNIFRSLFLGLSLLLAGAAFAAEPVVLLNGNTSQNITAPNTVDIQQNTGSRCEARPVGNCGSCAVSCPVGKAAICKPGRAVGKDIEASCTTDPSCVCK</sequence>
<keyword evidence="1" id="KW-0732">Signal</keyword>
<evidence type="ECO:0000313" key="3">
    <source>
        <dbReference type="Proteomes" id="UP000244248"/>
    </source>
</evidence>
<feature type="signal peptide" evidence="1">
    <location>
        <begin position="1"/>
        <end position="21"/>
    </location>
</feature>
<dbReference type="RefSeq" id="WP_107938648.1">
    <property type="nucleotide sequence ID" value="NZ_QANS01000001.1"/>
</dbReference>
<keyword evidence="3" id="KW-1185">Reference proteome</keyword>
<evidence type="ECO:0000313" key="2">
    <source>
        <dbReference type="EMBL" id="PTU32940.1"/>
    </source>
</evidence>
<evidence type="ECO:0000256" key="1">
    <source>
        <dbReference type="SAM" id="SignalP"/>
    </source>
</evidence>
<dbReference type="Proteomes" id="UP000244248">
    <property type="component" value="Unassembled WGS sequence"/>
</dbReference>